<dbReference type="Proteomes" id="UP000177838">
    <property type="component" value="Unassembled WGS sequence"/>
</dbReference>
<dbReference type="GO" id="GO:0005886">
    <property type="term" value="C:plasma membrane"/>
    <property type="evidence" value="ECO:0007669"/>
    <property type="project" value="UniProtKB-SubCell"/>
</dbReference>
<evidence type="ECO:0000256" key="6">
    <source>
        <dbReference type="ARBA" id="ARBA00023136"/>
    </source>
</evidence>
<evidence type="ECO:0000256" key="7">
    <source>
        <dbReference type="RuleBase" id="RU363032"/>
    </source>
</evidence>
<dbReference type="GO" id="GO:0055085">
    <property type="term" value="P:transmembrane transport"/>
    <property type="evidence" value="ECO:0007669"/>
    <property type="project" value="InterPro"/>
</dbReference>
<keyword evidence="5 7" id="KW-1133">Transmembrane helix</keyword>
<name>A0A1G2QFP3_9BACT</name>
<dbReference type="Pfam" id="PF00528">
    <property type="entry name" value="BPD_transp_1"/>
    <property type="match status" value="1"/>
</dbReference>
<keyword evidence="6 7" id="KW-0472">Membrane</keyword>
<comment type="subcellular location">
    <subcellularLocation>
        <location evidence="1 7">Cell membrane</location>
        <topology evidence="1 7">Multi-pass membrane protein</topology>
    </subcellularLocation>
</comment>
<dbReference type="Gene3D" id="1.10.3720.10">
    <property type="entry name" value="MetI-like"/>
    <property type="match status" value="1"/>
</dbReference>
<accession>A0A1G2QFP3</accession>
<feature type="transmembrane region" description="Helical" evidence="7">
    <location>
        <begin position="100"/>
        <end position="130"/>
    </location>
</feature>
<dbReference type="EMBL" id="MHTK01000006">
    <property type="protein sequence ID" value="OHA59430.1"/>
    <property type="molecule type" value="Genomic_DNA"/>
</dbReference>
<feature type="transmembrane region" description="Helical" evidence="7">
    <location>
        <begin position="214"/>
        <end position="235"/>
    </location>
</feature>
<proteinExistence type="inferred from homology"/>
<dbReference type="InterPro" id="IPR000515">
    <property type="entry name" value="MetI-like"/>
</dbReference>
<evidence type="ECO:0000313" key="10">
    <source>
        <dbReference type="Proteomes" id="UP000177838"/>
    </source>
</evidence>
<feature type="transmembrane region" description="Helical" evidence="7">
    <location>
        <begin position="60"/>
        <end position="80"/>
    </location>
</feature>
<keyword evidence="2 7" id="KW-0813">Transport</keyword>
<dbReference type="AlphaFoldDB" id="A0A1G2QFP3"/>
<dbReference type="STRING" id="1802439.A2589_00985"/>
<protein>
    <recommendedName>
        <fullName evidence="8">ABC transmembrane type-1 domain-containing protein</fullName>
    </recommendedName>
</protein>
<dbReference type="PANTHER" id="PTHR30151">
    <property type="entry name" value="ALKANE SULFONATE ABC TRANSPORTER-RELATED, MEMBRANE SUBUNIT"/>
    <property type="match status" value="1"/>
</dbReference>
<evidence type="ECO:0000259" key="8">
    <source>
        <dbReference type="PROSITE" id="PS50928"/>
    </source>
</evidence>
<evidence type="ECO:0000256" key="1">
    <source>
        <dbReference type="ARBA" id="ARBA00004651"/>
    </source>
</evidence>
<comment type="similarity">
    <text evidence="7">Belongs to the binding-protein-dependent transport system permease family.</text>
</comment>
<gene>
    <name evidence="9" type="ORF">A2589_00985</name>
</gene>
<evidence type="ECO:0000256" key="5">
    <source>
        <dbReference type="ARBA" id="ARBA00022989"/>
    </source>
</evidence>
<sequence>MQNILKKLIVLVVILFLWQLLSSSIHTIIPSPIEVFTALYNLSVQGDIFIHIFASLKRVVVGFLIATFLGVGLALITGYYKKIDVFLKPLVEFLRPIPPIAWIPIAILIFGLGDMSAYFIVFIGAFFPIFTNSFFGVSSLPVIYENIAHSFEIKNFIFVKDILFKFSLPYIFTGLKIGIGMAWMSVIAAELIGAQSGLGYFIQLNRLLLRTDNVIAGMILIGFIGYMLSLLLLTVEKIIIPWSIKK</sequence>
<keyword evidence="4 7" id="KW-0812">Transmembrane</keyword>
<evidence type="ECO:0000256" key="2">
    <source>
        <dbReference type="ARBA" id="ARBA00022448"/>
    </source>
</evidence>
<organism evidence="9 10">
    <name type="scientific">Candidatus Vogelbacteria bacterium RIFOXYD1_FULL_46_19</name>
    <dbReference type="NCBI Taxonomy" id="1802439"/>
    <lineage>
        <taxon>Bacteria</taxon>
        <taxon>Candidatus Vogeliibacteriota</taxon>
    </lineage>
</organism>
<dbReference type="SUPFAM" id="SSF161098">
    <property type="entry name" value="MetI-like"/>
    <property type="match status" value="1"/>
</dbReference>
<dbReference type="InterPro" id="IPR035906">
    <property type="entry name" value="MetI-like_sf"/>
</dbReference>
<feature type="domain" description="ABC transmembrane type-1" evidence="8">
    <location>
        <begin position="52"/>
        <end position="232"/>
    </location>
</feature>
<reference evidence="9 10" key="1">
    <citation type="journal article" date="2016" name="Nat. Commun.">
        <title>Thousands of microbial genomes shed light on interconnected biogeochemical processes in an aquifer system.</title>
        <authorList>
            <person name="Anantharaman K."/>
            <person name="Brown C.T."/>
            <person name="Hug L.A."/>
            <person name="Sharon I."/>
            <person name="Castelle C.J."/>
            <person name="Probst A.J."/>
            <person name="Thomas B.C."/>
            <person name="Singh A."/>
            <person name="Wilkins M.J."/>
            <person name="Karaoz U."/>
            <person name="Brodie E.L."/>
            <person name="Williams K.H."/>
            <person name="Hubbard S.S."/>
            <person name="Banfield J.F."/>
        </authorList>
    </citation>
    <scope>NUCLEOTIDE SEQUENCE [LARGE SCALE GENOMIC DNA]</scope>
</reference>
<evidence type="ECO:0000313" key="9">
    <source>
        <dbReference type="EMBL" id="OHA59430.1"/>
    </source>
</evidence>
<evidence type="ECO:0000256" key="4">
    <source>
        <dbReference type="ARBA" id="ARBA00022692"/>
    </source>
</evidence>
<keyword evidence="3" id="KW-1003">Cell membrane</keyword>
<comment type="caution">
    <text evidence="9">The sequence shown here is derived from an EMBL/GenBank/DDBJ whole genome shotgun (WGS) entry which is preliminary data.</text>
</comment>
<dbReference type="PROSITE" id="PS50928">
    <property type="entry name" value="ABC_TM1"/>
    <property type="match status" value="1"/>
</dbReference>
<feature type="transmembrane region" description="Helical" evidence="7">
    <location>
        <begin position="170"/>
        <end position="194"/>
    </location>
</feature>
<dbReference type="PANTHER" id="PTHR30151:SF0">
    <property type="entry name" value="ABC TRANSPORTER PERMEASE PROTEIN MJ0413-RELATED"/>
    <property type="match status" value="1"/>
</dbReference>
<evidence type="ECO:0000256" key="3">
    <source>
        <dbReference type="ARBA" id="ARBA00022475"/>
    </source>
</evidence>